<evidence type="ECO:0000259" key="4">
    <source>
        <dbReference type="PROSITE" id="PS51401"/>
    </source>
</evidence>
<dbReference type="Gene3D" id="4.10.1130.20">
    <property type="match status" value="1"/>
</dbReference>
<organism evidence="7">
    <name type="scientific">Onchocerca flexuosa</name>
    <dbReference type="NCBI Taxonomy" id="387005"/>
    <lineage>
        <taxon>Eukaryota</taxon>
        <taxon>Metazoa</taxon>
        <taxon>Ecdysozoa</taxon>
        <taxon>Nematoda</taxon>
        <taxon>Chromadorea</taxon>
        <taxon>Rhabditida</taxon>
        <taxon>Spirurina</taxon>
        <taxon>Spiruromorpha</taxon>
        <taxon>Filarioidea</taxon>
        <taxon>Onchocercidae</taxon>
        <taxon>Onchocerca</taxon>
    </lineage>
</organism>
<dbReference type="EMBL" id="UZAJ01010829">
    <property type="protein sequence ID" value="VDO58728.1"/>
    <property type="molecule type" value="Genomic_DNA"/>
</dbReference>
<gene>
    <name evidence="5" type="ORF">OFLC_LOCUS9104</name>
</gene>
<accession>A0A183HNP5</accession>
<evidence type="ECO:0000256" key="2">
    <source>
        <dbReference type="ARBA" id="ARBA00022737"/>
    </source>
</evidence>
<dbReference type="InterPro" id="IPR007051">
    <property type="entry name" value="CHORD_dom"/>
</dbReference>
<keyword evidence="2" id="KW-0677">Repeat</keyword>
<feature type="domain" description="CHORD" evidence="4">
    <location>
        <begin position="58"/>
        <end position="117"/>
    </location>
</feature>
<dbReference type="PANTHER" id="PTHR46983">
    <property type="entry name" value="CYSTEINE AND HISTIDINE-RICH DOMAIN-CONTAINING PROTEIN 1"/>
    <property type="match status" value="1"/>
</dbReference>
<dbReference type="Proteomes" id="UP000267606">
    <property type="component" value="Unassembled WGS sequence"/>
</dbReference>
<proteinExistence type="predicted"/>
<reference evidence="5 6" key="2">
    <citation type="submission" date="2018-11" db="EMBL/GenBank/DDBJ databases">
        <authorList>
            <consortium name="Pathogen Informatics"/>
        </authorList>
    </citation>
    <scope>NUCLEOTIDE SEQUENCE [LARGE SCALE GENOMIC DNA]</scope>
</reference>
<keyword evidence="1" id="KW-0479">Metal-binding</keyword>
<evidence type="ECO:0000313" key="6">
    <source>
        <dbReference type="Proteomes" id="UP000267606"/>
    </source>
</evidence>
<dbReference type="AlphaFoldDB" id="A0A183HNP5"/>
<dbReference type="PROSITE" id="PS51401">
    <property type="entry name" value="CHORD"/>
    <property type="match status" value="1"/>
</dbReference>
<dbReference type="PANTHER" id="PTHR46983:SF3">
    <property type="entry name" value="CHPADIPLOID STATE MAINTENANCE PROTEIN CHPA"/>
    <property type="match status" value="1"/>
</dbReference>
<dbReference type="STRING" id="387005.A0A183HNP5"/>
<evidence type="ECO:0000313" key="5">
    <source>
        <dbReference type="EMBL" id="VDO58728.1"/>
    </source>
</evidence>
<evidence type="ECO:0000256" key="1">
    <source>
        <dbReference type="ARBA" id="ARBA00022723"/>
    </source>
</evidence>
<evidence type="ECO:0000313" key="7">
    <source>
        <dbReference type="WBParaSite" id="OFLC_0000910601-mRNA-1"/>
    </source>
</evidence>
<dbReference type="Pfam" id="PF04968">
    <property type="entry name" value="CHORD"/>
    <property type="match status" value="1"/>
</dbReference>
<protein>
    <submittedName>
        <fullName evidence="7">CHORD domain-containing protein</fullName>
    </submittedName>
</protein>
<dbReference type="WBParaSite" id="OFLC_0000910601-mRNA-1">
    <property type="protein sequence ID" value="OFLC_0000910601-mRNA-1"/>
    <property type="gene ID" value="OFLC_0000910601"/>
</dbReference>
<reference evidence="7" key="1">
    <citation type="submission" date="2016-06" db="UniProtKB">
        <authorList>
            <consortium name="WormBaseParasite"/>
        </authorList>
    </citation>
    <scope>IDENTIFICATION</scope>
</reference>
<evidence type="ECO:0000256" key="3">
    <source>
        <dbReference type="ARBA" id="ARBA00022833"/>
    </source>
</evidence>
<sequence>MKIIVWNGLNKPADRQSSLEIMRGIKFEVTDGALNAIEKFKSEVKEEVESVVNVGVSCKNPGCEKIYEGEKSKNEKCIYHSGVAIFHEGMKYWSCCEKKTSDFSTFLEQKGCTEGKHCWMK</sequence>
<name>A0A183HNP5_9BILA</name>
<dbReference type="GO" id="GO:0046872">
    <property type="term" value="F:metal ion binding"/>
    <property type="evidence" value="ECO:0007669"/>
    <property type="project" value="UniProtKB-KW"/>
</dbReference>
<dbReference type="InterPro" id="IPR039790">
    <property type="entry name" value="CHRD1"/>
</dbReference>
<keyword evidence="6" id="KW-1185">Reference proteome</keyword>
<keyword evidence="3" id="KW-0862">Zinc</keyword>